<keyword evidence="2" id="KW-1185">Reference proteome</keyword>
<name>A0A8T0I1D2_CERPU</name>
<gene>
    <name evidence="1" type="ORF">KC19_5G077200</name>
</gene>
<dbReference type="EMBL" id="CM026425">
    <property type="protein sequence ID" value="KAG0576398.1"/>
    <property type="molecule type" value="Genomic_DNA"/>
</dbReference>
<evidence type="ECO:0000313" key="1">
    <source>
        <dbReference type="EMBL" id="KAG0576398.1"/>
    </source>
</evidence>
<reference evidence="1" key="1">
    <citation type="submission" date="2020-06" db="EMBL/GenBank/DDBJ databases">
        <title>WGS assembly of Ceratodon purpureus strain R40.</title>
        <authorList>
            <person name="Carey S.B."/>
            <person name="Jenkins J."/>
            <person name="Shu S."/>
            <person name="Lovell J.T."/>
            <person name="Sreedasyam A."/>
            <person name="Maumus F."/>
            <person name="Tiley G.P."/>
            <person name="Fernandez-Pozo N."/>
            <person name="Barry K."/>
            <person name="Chen C."/>
            <person name="Wang M."/>
            <person name="Lipzen A."/>
            <person name="Daum C."/>
            <person name="Saski C.A."/>
            <person name="Payton A.C."/>
            <person name="Mcbreen J.C."/>
            <person name="Conrad R.E."/>
            <person name="Kollar L.M."/>
            <person name="Olsson S."/>
            <person name="Huttunen S."/>
            <person name="Landis J.B."/>
            <person name="Wickett N.J."/>
            <person name="Johnson M.G."/>
            <person name="Rensing S.A."/>
            <person name="Grimwood J."/>
            <person name="Schmutz J."/>
            <person name="Mcdaniel S.F."/>
        </authorList>
    </citation>
    <scope>NUCLEOTIDE SEQUENCE</scope>
    <source>
        <strain evidence="1">R40</strain>
    </source>
</reference>
<dbReference type="Proteomes" id="UP000822688">
    <property type="component" value="Chromosome 5"/>
</dbReference>
<organism evidence="1 2">
    <name type="scientific">Ceratodon purpureus</name>
    <name type="common">Fire moss</name>
    <name type="synonym">Dicranum purpureum</name>
    <dbReference type="NCBI Taxonomy" id="3225"/>
    <lineage>
        <taxon>Eukaryota</taxon>
        <taxon>Viridiplantae</taxon>
        <taxon>Streptophyta</taxon>
        <taxon>Embryophyta</taxon>
        <taxon>Bryophyta</taxon>
        <taxon>Bryophytina</taxon>
        <taxon>Bryopsida</taxon>
        <taxon>Dicranidae</taxon>
        <taxon>Pseudoditrichales</taxon>
        <taxon>Ditrichaceae</taxon>
        <taxon>Ceratodon</taxon>
    </lineage>
</organism>
<sequence>MQWLSSPQRSVSRQLRWTVSALSPSRGTAMCRRRGTSAPVTLLPSYPTCTEEENGNNSESLYKSILSFSTEQMNDVGVYTYNCGLNGQSGSGAPIHARDDRELKNVDLRYVSAVVGPVIRTTSNRFELIAILIIATNLRPRP</sequence>
<evidence type="ECO:0000313" key="2">
    <source>
        <dbReference type="Proteomes" id="UP000822688"/>
    </source>
</evidence>
<accession>A0A8T0I1D2</accession>
<comment type="caution">
    <text evidence="1">The sequence shown here is derived from an EMBL/GenBank/DDBJ whole genome shotgun (WGS) entry which is preliminary data.</text>
</comment>
<protein>
    <submittedName>
        <fullName evidence="1">Uncharacterized protein</fullName>
    </submittedName>
</protein>
<dbReference type="AlphaFoldDB" id="A0A8T0I1D2"/>
<proteinExistence type="predicted"/>